<feature type="domain" description="Bacterial bifunctional deaminase-reductase C-terminal" evidence="1">
    <location>
        <begin position="18"/>
        <end position="189"/>
    </location>
</feature>
<dbReference type="InterPro" id="IPR024072">
    <property type="entry name" value="DHFR-like_dom_sf"/>
</dbReference>
<evidence type="ECO:0000259" key="1">
    <source>
        <dbReference type="Pfam" id="PF01872"/>
    </source>
</evidence>
<sequence length="198" mass="21277">MASHRNNEGMHIMRKFKLQVQTTIDGFMAGPNGEMDWLTFAWSDDLAAHIGALTEPVDTIVLGRKLAEGFIPHWAAQPEHETQEAIDTMNKTPKVVISRTITESPWDNTVVAADAAVTIRELKARPGGDIIAYGGGELVSSLIAQGLFDELNLFVNPTAIGAGLPVFAATGANQQFALESATRFECGIVGLRYVPAAS</sequence>
<protein>
    <submittedName>
        <fullName evidence="2">Riboflavin biosynthesis protein RibD</fullName>
    </submittedName>
</protein>
<dbReference type="PANTHER" id="PTHR38011:SF11">
    <property type="entry name" value="2,5-DIAMINO-6-RIBOSYLAMINO-4(3H)-PYRIMIDINONE 5'-PHOSPHATE REDUCTASE"/>
    <property type="match status" value="1"/>
</dbReference>
<dbReference type="SUPFAM" id="SSF53597">
    <property type="entry name" value="Dihydrofolate reductase-like"/>
    <property type="match status" value="1"/>
</dbReference>
<name>A0ABQ2KSE7_9NOCA</name>
<keyword evidence="3" id="KW-1185">Reference proteome</keyword>
<dbReference type="InterPro" id="IPR050765">
    <property type="entry name" value="Riboflavin_Biosynth_HTPR"/>
</dbReference>
<comment type="caution">
    <text evidence="2">The sequence shown here is derived from an EMBL/GenBank/DDBJ whole genome shotgun (WGS) entry which is preliminary data.</text>
</comment>
<dbReference type="Proteomes" id="UP000658127">
    <property type="component" value="Unassembled WGS sequence"/>
</dbReference>
<dbReference type="EMBL" id="BMNE01000006">
    <property type="protein sequence ID" value="GGN91864.1"/>
    <property type="molecule type" value="Genomic_DNA"/>
</dbReference>
<accession>A0ABQ2KSE7</accession>
<gene>
    <name evidence="2" type="ORF">GCM10011610_52590</name>
</gene>
<reference evidence="3" key="1">
    <citation type="journal article" date="2019" name="Int. J. Syst. Evol. Microbiol.">
        <title>The Global Catalogue of Microorganisms (GCM) 10K type strain sequencing project: providing services to taxonomists for standard genome sequencing and annotation.</title>
        <authorList>
            <consortium name="The Broad Institute Genomics Platform"/>
            <consortium name="The Broad Institute Genome Sequencing Center for Infectious Disease"/>
            <person name="Wu L."/>
            <person name="Ma J."/>
        </authorList>
    </citation>
    <scope>NUCLEOTIDE SEQUENCE [LARGE SCALE GENOMIC DNA]</scope>
    <source>
        <strain evidence="3">CGMCC 4.7329</strain>
    </source>
</reference>
<proteinExistence type="predicted"/>
<dbReference type="InterPro" id="IPR002734">
    <property type="entry name" value="RibDG_C"/>
</dbReference>
<evidence type="ECO:0000313" key="3">
    <source>
        <dbReference type="Proteomes" id="UP000658127"/>
    </source>
</evidence>
<organism evidence="2 3">
    <name type="scientific">Nocardia rhizosphaerihabitans</name>
    <dbReference type="NCBI Taxonomy" id="1691570"/>
    <lineage>
        <taxon>Bacteria</taxon>
        <taxon>Bacillati</taxon>
        <taxon>Actinomycetota</taxon>
        <taxon>Actinomycetes</taxon>
        <taxon>Mycobacteriales</taxon>
        <taxon>Nocardiaceae</taxon>
        <taxon>Nocardia</taxon>
    </lineage>
</organism>
<dbReference type="Gene3D" id="3.40.430.10">
    <property type="entry name" value="Dihydrofolate Reductase, subunit A"/>
    <property type="match status" value="1"/>
</dbReference>
<dbReference type="Pfam" id="PF01872">
    <property type="entry name" value="RibD_C"/>
    <property type="match status" value="1"/>
</dbReference>
<dbReference type="PANTHER" id="PTHR38011">
    <property type="entry name" value="DIHYDROFOLATE REDUCTASE FAMILY PROTEIN (AFU_ORTHOLOGUE AFUA_8G06820)"/>
    <property type="match status" value="1"/>
</dbReference>
<evidence type="ECO:0000313" key="2">
    <source>
        <dbReference type="EMBL" id="GGN91864.1"/>
    </source>
</evidence>